<dbReference type="Pfam" id="PF00294">
    <property type="entry name" value="PfkB"/>
    <property type="match status" value="1"/>
</dbReference>
<dbReference type="Proteomes" id="UP000472320">
    <property type="component" value="Unassembled WGS sequence"/>
</dbReference>
<dbReference type="AlphaFoldDB" id="A0A6L6QBR2"/>
<dbReference type="InterPro" id="IPR029056">
    <property type="entry name" value="Ribokinase-like"/>
</dbReference>
<evidence type="ECO:0000259" key="4">
    <source>
        <dbReference type="Pfam" id="PF00294"/>
    </source>
</evidence>
<sequence length="334" mass="35386">MEKNIVCYGELLLRLSAPAGQLLLQSPQLETCIGGAEANVAVSLARLGHRVSMVSSLPGNALGMALRDGLRMHGVDTNAIRFAPGRLGLYFLTAGAVLRPSEIIYDRAGSAFAETEPAAYDWPSLLKGAGWLHISGISAATGEYGAQATLAAMREARAQGVKVSFDGNYRASLWAMRGSDGAGVLCELMRHADLAFADQRDFALLLRRPALAECSRSEALDAAFAAFPHLSMVAATLRSQFANDLHHLSATMHTRSGPLQAREYQLQGIVDRIGTGDAFAAGVLHGLAQGWSQDACLEFGLAAAVAKHSIAGDFNLADEAQIAAVRNGSLDVRR</sequence>
<keyword evidence="2" id="KW-0808">Transferase</keyword>
<dbReference type="EMBL" id="WNKX01000003">
    <property type="protein sequence ID" value="MTW09958.1"/>
    <property type="molecule type" value="Genomic_DNA"/>
</dbReference>
<accession>A0A6L6QBR2</accession>
<keyword evidence="6" id="KW-1185">Reference proteome</keyword>
<keyword evidence="3 5" id="KW-0418">Kinase</keyword>
<organism evidence="5 6">
    <name type="scientific">Massilia eburnea</name>
    <dbReference type="NCBI Taxonomy" id="1776165"/>
    <lineage>
        <taxon>Bacteria</taxon>
        <taxon>Pseudomonadati</taxon>
        <taxon>Pseudomonadota</taxon>
        <taxon>Betaproteobacteria</taxon>
        <taxon>Burkholderiales</taxon>
        <taxon>Oxalobacteraceae</taxon>
        <taxon>Telluria group</taxon>
        <taxon>Massilia</taxon>
    </lineage>
</organism>
<evidence type="ECO:0000256" key="3">
    <source>
        <dbReference type="ARBA" id="ARBA00022777"/>
    </source>
</evidence>
<dbReference type="CDD" id="cd01166">
    <property type="entry name" value="KdgK"/>
    <property type="match status" value="1"/>
</dbReference>
<dbReference type="InterPro" id="IPR052700">
    <property type="entry name" value="Carb_kinase_PfkB-like"/>
</dbReference>
<evidence type="ECO:0000256" key="1">
    <source>
        <dbReference type="ARBA" id="ARBA00010688"/>
    </source>
</evidence>
<gene>
    <name evidence="5" type="ORF">GM658_05040</name>
</gene>
<dbReference type="GO" id="GO:0016301">
    <property type="term" value="F:kinase activity"/>
    <property type="evidence" value="ECO:0007669"/>
    <property type="project" value="UniProtKB-KW"/>
</dbReference>
<dbReference type="OrthoDB" id="9795789at2"/>
<comment type="caution">
    <text evidence="5">The sequence shown here is derived from an EMBL/GenBank/DDBJ whole genome shotgun (WGS) entry which is preliminary data.</text>
</comment>
<comment type="similarity">
    <text evidence="1">Belongs to the carbohydrate kinase PfkB family.</text>
</comment>
<protein>
    <submittedName>
        <fullName evidence="5">Sugar kinase</fullName>
    </submittedName>
</protein>
<name>A0A6L6QBR2_9BURK</name>
<proteinExistence type="inferred from homology"/>
<evidence type="ECO:0000256" key="2">
    <source>
        <dbReference type="ARBA" id="ARBA00022679"/>
    </source>
</evidence>
<dbReference type="InterPro" id="IPR011611">
    <property type="entry name" value="PfkB_dom"/>
</dbReference>
<feature type="domain" description="Carbohydrate kinase PfkB" evidence="4">
    <location>
        <begin position="3"/>
        <end position="306"/>
    </location>
</feature>
<dbReference type="SUPFAM" id="SSF53613">
    <property type="entry name" value="Ribokinase-like"/>
    <property type="match status" value="1"/>
</dbReference>
<evidence type="ECO:0000313" key="6">
    <source>
        <dbReference type="Proteomes" id="UP000472320"/>
    </source>
</evidence>
<reference evidence="5 6" key="1">
    <citation type="submission" date="2019-11" db="EMBL/GenBank/DDBJ databases">
        <title>Type strains purchased from KCTC, JCM and DSMZ.</title>
        <authorList>
            <person name="Lu H."/>
        </authorList>
    </citation>
    <scope>NUCLEOTIDE SEQUENCE [LARGE SCALE GENOMIC DNA]</scope>
    <source>
        <strain evidence="5 6">JCM 31587</strain>
    </source>
</reference>
<dbReference type="PANTHER" id="PTHR43320">
    <property type="entry name" value="SUGAR KINASE"/>
    <property type="match status" value="1"/>
</dbReference>
<dbReference type="RefSeq" id="WP_155452912.1">
    <property type="nucleotide sequence ID" value="NZ_WNKX01000003.1"/>
</dbReference>
<dbReference type="Gene3D" id="3.40.1190.20">
    <property type="match status" value="1"/>
</dbReference>
<evidence type="ECO:0000313" key="5">
    <source>
        <dbReference type="EMBL" id="MTW09958.1"/>
    </source>
</evidence>
<dbReference type="PANTHER" id="PTHR43320:SF2">
    <property type="entry name" value="2-DEHYDRO-3-DEOXYGLUCONOKINASE_2-DEHYDRO-3-DEOXYGALACTONOKINASE"/>
    <property type="match status" value="1"/>
</dbReference>